<dbReference type="PANTHER" id="PTHR11647">
    <property type="entry name" value="HYDRANTOINASE/DIHYDROPYRIMIDINASE FAMILY MEMBER"/>
    <property type="match status" value="1"/>
</dbReference>
<dbReference type="InterPro" id="IPR011059">
    <property type="entry name" value="Metal-dep_hydrolase_composite"/>
</dbReference>
<dbReference type="AlphaFoldDB" id="A0A0D2J1P0"/>
<feature type="domain" description="Amidohydrolase 3" evidence="1">
    <location>
        <begin position="44"/>
        <end position="492"/>
    </location>
</feature>
<name>A0A0D2J1P0_9BACT</name>
<dbReference type="SUPFAM" id="SSF51338">
    <property type="entry name" value="Composite domain of metallo-dependent hydrolases"/>
    <property type="match status" value="2"/>
</dbReference>
<dbReference type="PATRIC" id="fig|1429043.3.peg.4296"/>
<accession>A0A0D2J1P0</accession>
<comment type="caution">
    <text evidence="2">The sequence shown here is derived from an EMBL/GenBank/DDBJ whole genome shotgun (WGS) entry which is preliminary data.</text>
</comment>
<keyword evidence="3" id="KW-1185">Reference proteome</keyword>
<evidence type="ECO:0000313" key="3">
    <source>
        <dbReference type="Proteomes" id="UP000032233"/>
    </source>
</evidence>
<dbReference type="Pfam" id="PF07969">
    <property type="entry name" value="Amidohydro_3"/>
    <property type="match status" value="1"/>
</dbReference>
<dbReference type="InterPro" id="IPR012027">
    <property type="entry name" value="Formylmethanofuran_DH_asu"/>
</dbReference>
<dbReference type="Proteomes" id="UP000032233">
    <property type="component" value="Unassembled WGS sequence"/>
</dbReference>
<dbReference type="OrthoDB" id="9803027at2"/>
<organism evidence="2 3">
    <name type="scientific">Dethiosulfatarculus sandiegensis</name>
    <dbReference type="NCBI Taxonomy" id="1429043"/>
    <lineage>
        <taxon>Bacteria</taxon>
        <taxon>Pseudomonadati</taxon>
        <taxon>Thermodesulfobacteriota</taxon>
        <taxon>Desulfarculia</taxon>
        <taxon>Desulfarculales</taxon>
        <taxon>Desulfarculaceae</taxon>
        <taxon>Dethiosulfatarculus</taxon>
    </lineage>
</organism>
<dbReference type="InterPro" id="IPR050378">
    <property type="entry name" value="Metallo-dep_Hydrolases_sf"/>
</dbReference>
<proteinExistence type="predicted"/>
<evidence type="ECO:0000259" key="1">
    <source>
        <dbReference type="Pfam" id="PF07969"/>
    </source>
</evidence>
<dbReference type="InterPro" id="IPR032466">
    <property type="entry name" value="Metal_Hydrolase"/>
</dbReference>
<evidence type="ECO:0000313" key="2">
    <source>
        <dbReference type="EMBL" id="KIX12129.1"/>
    </source>
</evidence>
<protein>
    <submittedName>
        <fullName evidence="2">Formylmethanofuran dehydrogenase subunit A</fullName>
    </submittedName>
</protein>
<dbReference type="STRING" id="1429043.X474_20270"/>
<dbReference type="GO" id="GO:0016810">
    <property type="term" value="F:hydrolase activity, acting on carbon-nitrogen (but not peptide) bonds"/>
    <property type="evidence" value="ECO:0007669"/>
    <property type="project" value="InterPro"/>
</dbReference>
<sequence>MLTGIINGKVYDPTNNLDGVHADIWIKDGKVVDAATIDTNQADQIIDAKGLVVMAGGVDVHAHIVGAKVNSARKFRPDDHRGHERLREVGFRSGGGYTVPSTFQTGYMYSEMGYTTVMEAATAPLVARHTHEELADTPMLDNGIFVTMGNNHFIMDCIRKGEREKARDYIAWILEATGGYAIKVVNPGGVENWKYSGNVAELDDKVIGFDGVTPRKMLETLCWSANELGLPHPPHIHGLNLGQSTSAGTSAETIEYLNGMNAHFCHLQFLSYEAGKGGIHKSAAPKLAEILNKTEGITMDVGQVIFGPATTMTSDGPLQHKMHLTTGNKWLNDDVENESGGGVVPVEYKAKNPINATMWCAGIELFLSVEDPWKVFLTTDHPNGGPFTHYPQVIKLLMDKDYRAEFMTKLNKKGMKRSIAAELDREYSMYEIAVITRAGTAKALGLTHKGHLGAGADGDVTIYQPNEDKAEMFAHPSYVFKQGELVVRNGKVIKSVPGRTMLIKPSYDKAIVGHIKKWFDESYTINFANFPMTQEELAQAKIVACGG</sequence>
<gene>
    <name evidence="2" type="ORF">X474_20270</name>
</gene>
<dbReference type="PANTHER" id="PTHR11647:SF1">
    <property type="entry name" value="COLLAPSIN RESPONSE MEDIATOR PROTEIN"/>
    <property type="match status" value="1"/>
</dbReference>
<dbReference type="RefSeq" id="WP_044350905.1">
    <property type="nucleotide sequence ID" value="NZ_AZAC01000034.1"/>
</dbReference>
<dbReference type="Gene3D" id="2.30.40.10">
    <property type="entry name" value="Urease, subunit C, domain 1"/>
    <property type="match status" value="1"/>
</dbReference>
<dbReference type="InterPro" id="IPR013108">
    <property type="entry name" value="Amidohydro_3"/>
</dbReference>
<dbReference type="PIRSF" id="PIRSF006453">
    <property type="entry name" value="FwdA"/>
    <property type="match status" value="1"/>
</dbReference>
<dbReference type="NCBIfam" id="TIGR03121">
    <property type="entry name" value="one_C_dehyd_A"/>
    <property type="match status" value="1"/>
</dbReference>
<reference evidence="2 3" key="1">
    <citation type="submission" date="2013-11" db="EMBL/GenBank/DDBJ databases">
        <title>Metagenomic analysis of a methanogenic consortium involved in long chain n-alkane degradation.</title>
        <authorList>
            <person name="Davidova I.A."/>
            <person name="Callaghan A.V."/>
            <person name="Wawrik B."/>
            <person name="Pruitt S."/>
            <person name="Marks C."/>
            <person name="Duncan K.E."/>
            <person name="Suflita J.M."/>
        </authorList>
    </citation>
    <scope>NUCLEOTIDE SEQUENCE [LARGE SCALE GENOMIC DNA]</scope>
    <source>
        <strain evidence="2 3">SPR</strain>
    </source>
</reference>
<dbReference type="SUPFAM" id="SSF51556">
    <property type="entry name" value="Metallo-dependent hydrolases"/>
    <property type="match status" value="1"/>
</dbReference>
<dbReference type="InParanoid" id="A0A0D2J1P0"/>
<dbReference type="EMBL" id="AZAC01000034">
    <property type="protein sequence ID" value="KIX12129.1"/>
    <property type="molecule type" value="Genomic_DNA"/>
</dbReference>